<name>A0A7W8HJA6_9BURK</name>
<dbReference type="InterPro" id="IPR007401">
    <property type="entry name" value="DUF454"/>
</dbReference>
<dbReference type="RefSeq" id="WP_183968892.1">
    <property type="nucleotide sequence ID" value="NZ_BAABEW010000012.1"/>
</dbReference>
<proteinExistence type="predicted"/>
<dbReference type="PANTHER" id="PTHR35813:SF1">
    <property type="entry name" value="INNER MEMBRANE PROTEIN YBAN"/>
    <property type="match status" value="1"/>
</dbReference>
<organism evidence="2 3">
    <name type="scientific">Quisquiliibacterium transsilvanicum</name>
    <dbReference type="NCBI Taxonomy" id="1549638"/>
    <lineage>
        <taxon>Bacteria</taxon>
        <taxon>Pseudomonadati</taxon>
        <taxon>Pseudomonadota</taxon>
        <taxon>Betaproteobacteria</taxon>
        <taxon>Burkholderiales</taxon>
        <taxon>Burkholderiaceae</taxon>
        <taxon>Quisquiliibacterium</taxon>
    </lineage>
</organism>
<gene>
    <name evidence="2" type="ORF">HNQ70_002925</name>
</gene>
<reference evidence="2 3" key="1">
    <citation type="submission" date="2020-08" db="EMBL/GenBank/DDBJ databases">
        <title>Genomic Encyclopedia of Type Strains, Phase IV (KMG-IV): sequencing the most valuable type-strain genomes for metagenomic binning, comparative biology and taxonomic classification.</title>
        <authorList>
            <person name="Goeker M."/>
        </authorList>
    </citation>
    <scope>NUCLEOTIDE SEQUENCE [LARGE SCALE GENOMIC DNA]</scope>
    <source>
        <strain evidence="2 3">DSM 29781</strain>
    </source>
</reference>
<feature type="transmembrane region" description="Helical" evidence="1">
    <location>
        <begin position="26"/>
        <end position="44"/>
    </location>
</feature>
<protein>
    <recommendedName>
        <fullName evidence="4">DUF454 domain-containing protein</fullName>
    </recommendedName>
</protein>
<dbReference type="PANTHER" id="PTHR35813">
    <property type="entry name" value="INNER MEMBRANE PROTEIN YBAN"/>
    <property type="match status" value="1"/>
</dbReference>
<dbReference type="Pfam" id="PF04304">
    <property type="entry name" value="DUF454"/>
    <property type="match status" value="1"/>
</dbReference>
<dbReference type="AlphaFoldDB" id="A0A7W8HJA6"/>
<dbReference type="GO" id="GO:0005886">
    <property type="term" value="C:plasma membrane"/>
    <property type="evidence" value="ECO:0007669"/>
    <property type="project" value="TreeGrafter"/>
</dbReference>
<dbReference type="Proteomes" id="UP000532440">
    <property type="component" value="Unassembled WGS sequence"/>
</dbReference>
<keyword evidence="1" id="KW-0472">Membrane</keyword>
<evidence type="ECO:0000313" key="3">
    <source>
        <dbReference type="Proteomes" id="UP000532440"/>
    </source>
</evidence>
<keyword evidence="1" id="KW-0812">Transmembrane</keyword>
<evidence type="ECO:0000313" key="2">
    <source>
        <dbReference type="EMBL" id="MBB5272902.1"/>
    </source>
</evidence>
<evidence type="ECO:0008006" key="4">
    <source>
        <dbReference type="Google" id="ProtNLM"/>
    </source>
</evidence>
<comment type="caution">
    <text evidence="2">The sequence shown here is derived from an EMBL/GenBank/DDBJ whole genome shotgun (WGS) entry which is preliminary data.</text>
</comment>
<dbReference type="EMBL" id="JACHGB010000005">
    <property type="protein sequence ID" value="MBB5272902.1"/>
    <property type="molecule type" value="Genomic_DNA"/>
</dbReference>
<keyword evidence="3" id="KW-1185">Reference proteome</keyword>
<feature type="transmembrane region" description="Helical" evidence="1">
    <location>
        <begin position="119"/>
        <end position="136"/>
    </location>
</feature>
<sequence length="155" mass="16911">MAADPREAPDKGRPEVRKHPSMTVRVLLLIAGTLCLALAVLGVFTPVLPTTPFVLLAAACYARASTRFHRMLLDNRVFGPIVREWERHRSIPRRVKALAIGMMATTLSISVIFFVEPAWLKGALVALGFVLGFWMYRIPSRDAVAGTSASRGGPG</sequence>
<evidence type="ECO:0000256" key="1">
    <source>
        <dbReference type="SAM" id="Phobius"/>
    </source>
</evidence>
<accession>A0A7W8HJA6</accession>
<keyword evidence="1" id="KW-1133">Transmembrane helix</keyword>